<dbReference type="EMBL" id="CP002816">
    <property type="protein sequence ID" value="AEH93412.1"/>
    <property type="molecule type" value="Genomic_DNA"/>
</dbReference>
<name>A0A0E0UY80_LISMM</name>
<dbReference type="Proteomes" id="UP000000486">
    <property type="component" value="Chromosome"/>
</dbReference>
<reference evidence="1 2" key="1">
    <citation type="journal article" date="2011" name="J. Bacteriol.">
        <title>Genome sequence of the nonpathogenic Listeria monocytogenes serovar 4a strain M7.</title>
        <authorList>
            <person name="Chen J."/>
            <person name="Xia Y."/>
            <person name="Cheng C."/>
            <person name="Fang C."/>
            <person name="Shan Y."/>
            <person name="Jin G."/>
            <person name="Fang W."/>
        </authorList>
    </citation>
    <scope>NUCLEOTIDE SEQUENCE [LARGE SCALE GENOMIC DNA]</scope>
    <source>
        <strain evidence="1 2">M7</strain>
    </source>
</reference>
<accession>A0A0E0UY80</accession>
<organism evidence="1 2">
    <name type="scientific">Listeria monocytogenes serotype 4a (strain M7)</name>
    <dbReference type="NCBI Taxonomy" id="1030009"/>
    <lineage>
        <taxon>Bacteria</taxon>
        <taxon>Bacillati</taxon>
        <taxon>Bacillota</taxon>
        <taxon>Bacilli</taxon>
        <taxon>Bacillales</taxon>
        <taxon>Listeriaceae</taxon>
        <taxon>Listeria</taxon>
    </lineage>
</organism>
<dbReference type="PATRIC" id="fig|1030009.3.peg.2395"/>
<proteinExistence type="predicted"/>
<dbReference type="KEGG" id="lmq:LMM7_2407"/>
<evidence type="ECO:0000313" key="1">
    <source>
        <dbReference type="EMBL" id="AEH93412.1"/>
    </source>
</evidence>
<dbReference type="RefSeq" id="WP_012580823.1">
    <property type="nucleotide sequence ID" value="NC_017537.1"/>
</dbReference>
<dbReference type="HOGENOM" id="CLU_2825946_0_0_9"/>
<sequence length="66" mass="7702">MKEDILQVQYLDDLLLDVGFYGKQYKIFVKKNLNLGEPIVVSTAADFNAMLRQLQKVIPYIKNLQR</sequence>
<gene>
    <name evidence="1" type="ordered locus">LMM7_2407</name>
</gene>
<dbReference type="AlphaFoldDB" id="A0A0E0UY80"/>
<protein>
    <submittedName>
        <fullName evidence="1">Uncharacterized protein</fullName>
    </submittedName>
</protein>
<evidence type="ECO:0000313" key="2">
    <source>
        <dbReference type="Proteomes" id="UP000000486"/>
    </source>
</evidence>